<proteinExistence type="predicted"/>
<protein>
    <submittedName>
        <fullName evidence="2">Uncharacterized protein</fullName>
    </submittedName>
</protein>
<dbReference type="Gene3D" id="3.50.50.60">
    <property type="entry name" value="FAD/NAD(P)-binding domain"/>
    <property type="match status" value="1"/>
</dbReference>
<organism evidence="2 3">
    <name type="scientific">Thalassiosira oceanica</name>
    <name type="common">Marine diatom</name>
    <dbReference type="NCBI Taxonomy" id="159749"/>
    <lineage>
        <taxon>Eukaryota</taxon>
        <taxon>Sar</taxon>
        <taxon>Stramenopiles</taxon>
        <taxon>Ochrophyta</taxon>
        <taxon>Bacillariophyta</taxon>
        <taxon>Coscinodiscophyceae</taxon>
        <taxon>Thalassiosirophycidae</taxon>
        <taxon>Thalassiosirales</taxon>
        <taxon>Thalassiosiraceae</taxon>
        <taxon>Thalassiosira</taxon>
    </lineage>
</organism>
<dbReference type="InterPro" id="IPR036188">
    <property type="entry name" value="FAD/NAD-bd_sf"/>
</dbReference>
<evidence type="ECO:0000313" key="2">
    <source>
        <dbReference type="EMBL" id="EJK70090.1"/>
    </source>
</evidence>
<accession>K0SXF1</accession>
<dbReference type="EMBL" id="AGNL01009076">
    <property type="protein sequence ID" value="EJK70090.1"/>
    <property type="molecule type" value="Genomic_DNA"/>
</dbReference>
<feature type="region of interest" description="Disordered" evidence="1">
    <location>
        <begin position="141"/>
        <end position="176"/>
    </location>
</feature>
<reference evidence="2 3" key="1">
    <citation type="journal article" date="2012" name="Genome Biol.">
        <title>Genome and low-iron response of an oceanic diatom adapted to chronic iron limitation.</title>
        <authorList>
            <person name="Lommer M."/>
            <person name="Specht M."/>
            <person name="Roy A.S."/>
            <person name="Kraemer L."/>
            <person name="Andreson R."/>
            <person name="Gutowska M.A."/>
            <person name="Wolf J."/>
            <person name="Bergner S.V."/>
            <person name="Schilhabel M.B."/>
            <person name="Klostermeier U.C."/>
            <person name="Beiko R.G."/>
            <person name="Rosenstiel P."/>
            <person name="Hippler M."/>
            <person name="Laroche J."/>
        </authorList>
    </citation>
    <scope>NUCLEOTIDE SEQUENCE [LARGE SCALE GENOMIC DNA]</scope>
    <source>
        <strain evidence="2 3">CCMP1005</strain>
    </source>
</reference>
<name>K0SXF1_THAOC</name>
<feature type="compositionally biased region" description="Basic and acidic residues" evidence="1">
    <location>
        <begin position="141"/>
        <end position="154"/>
    </location>
</feature>
<evidence type="ECO:0000313" key="3">
    <source>
        <dbReference type="Proteomes" id="UP000266841"/>
    </source>
</evidence>
<comment type="caution">
    <text evidence="2">The sequence shown here is derived from an EMBL/GenBank/DDBJ whole genome shotgun (WGS) entry which is preliminary data.</text>
</comment>
<dbReference type="AlphaFoldDB" id="K0SXF1"/>
<sequence length="176" mass="19137">PFVRGGYALGNPVDEKFIAKMKAAIKTLLKPVGEKVYFAGEHVPPDEKSLGYIHGAAASGKTAAMKILCEAGLHNVLPGEQCIDKLISNRLFRKMPRPGRQWPVERSRGGASGYWLACILVDECQHAGDAASTPKSLLLWSRKESQERAEEQKSSKQQAASSKPHTPHSATCSSRV</sequence>
<evidence type="ECO:0000256" key="1">
    <source>
        <dbReference type="SAM" id="MobiDB-lite"/>
    </source>
</evidence>
<dbReference type="Proteomes" id="UP000266841">
    <property type="component" value="Unassembled WGS sequence"/>
</dbReference>
<keyword evidence="3" id="KW-1185">Reference proteome</keyword>
<feature type="non-terminal residue" evidence="2">
    <location>
        <position position="1"/>
    </location>
</feature>
<gene>
    <name evidence="2" type="ORF">THAOC_08581</name>
</gene>